<dbReference type="Gene3D" id="3.30.390.10">
    <property type="entry name" value="Enolase-like, N-terminal domain"/>
    <property type="match status" value="1"/>
</dbReference>
<gene>
    <name evidence="7" type="ORF">FD01_GL000527</name>
</gene>
<protein>
    <recommendedName>
        <fullName evidence="3">glucarate dehydratase</fullName>
        <ecNumber evidence="3">4.2.1.40</ecNumber>
    </recommendedName>
</protein>
<dbReference type="InterPro" id="IPR029017">
    <property type="entry name" value="Enolase-like_N"/>
</dbReference>
<reference evidence="7 8" key="1">
    <citation type="journal article" date="2015" name="Genome Announc.">
        <title>Expanding the biotechnology potential of lactobacilli through comparative genomics of 213 strains and associated genera.</title>
        <authorList>
            <person name="Sun Z."/>
            <person name="Harris H.M."/>
            <person name="McCann A."/>
            <person name="Guo C."/>
            <person name="Argimon S."/>
            <person name="Zhang W."/>
            <person name="Yang X."/>
            <person name="Jeffery I.B."/>
            <person name="Cooney J.C."/>
            <person name="Kagawa T.F."/>
            <person name="Liu W."/>
            <person name="Song Y."/>
            <person name="Salvetti E."/>
            <person name="Wrobel A."/>
            <person name="Rasinkangas P."/>
            <person name="Parkhill J."/>
            <person name="Rea M.C."/>
            <person name="O'Sullivan O."/>
            <person name="Ritari J."/>
            <person name="Douillard F.P."/>
            <person name="Paul Ross R."/>
            <person name="Yang R."/>
            <person name="Briner A.E."/>
            <person name="Felis G.E."/>
            <person name="de Vos W.M."/>
            <person name="Barrangou R."/>
            <person name="Klaenhammer T.R."/>
            <person name="Caufield P.W."/>
            <person name="Cui Y."/>
            <person name="Zhang H."/>
            <person name="O'Toole P.W."/>
        </authorList>
    </citation>
    <scope>NUCLEOTIDE SEQUENCE [LARGE SCALE GENOMIC DNA]</scope>
    <source>
        <strain evidence="7 8">DSM 13343</strain>
    </source>
</reference>
<dbReference type="Gene3D" id="3.20.20.120">
    <property type="entry name" value="Enolase-like C-terminal domain"/>
    <property type="match status" value="1"/>
</dbReference>
<comment type="catalytic activity">
    <reaction evidence="1">
        <text>D-glucarate = 5-dehydro-4-deoxy-D-glucarate + H2O</text>
        <dbReference type="Rhea" id="RHEA:14573"/>
        <dbReference type="ChEBI" id="CHEBI:15377"/>
        <dbReference type="ChEBI" id="CHEBI:30612"/>
        <dbReference type="ChEBI" id="CHEBI:42819"/>
        <dbReference type="EC" id="4.2.1.40"/>
    </reaction>
</comment>
<dbReference type="InterPro" id="IPR034593">
    <property type="entry name" value="DgoD-like"/>
</dbReference>
<feature type="domain" description="Mandelate racemase/muconate lactonizing enzyme C-terminal" evidence="6">
    <location>
        <begin position="184"/>
        <end position="284"/>
    </location>
</feature>
<dbReference type="OrthoDB" id="193563at2"/>
<sequence length="446" mass="49586">MQPIVKSMTVYPVAGYDSMTLTLSGCHAPYFTRNIVVLTDSLGHTGIGEIHGGEYTKQQLESYIPEVVGRSVADYRQVVNDLRKLNARAKTNTGEGIQSLDISQLKFVVQSETAVECALMDLLGQFLDLPVAALLGDGIQRQSVEFLGYLFYIEDTKKTDLPYLLNDDNSDAWGQVRRLPALTPEAIVKEAQAAQARYGFHNFKLKGGVLKPEIEMQTVVALHQVFPDAHINIDPNGAWSRDEAIALVNANKDAITYMEDPCGPENGYSGRETLSEFKQATHVPVATNMIATDWRQFQHAAALKSVDIVLADPHFWGLNGSIRMAQLLNDWGMTWGSHSNNHFDITLATYVQVAAAAPGNITPVDTHYIWQDGQGLLDDGPKIRNGQVPLPDKPGLGVTLNMDRLLAANRLYQQIDPRYYDRDDARSMQYLIPNWQYNAKKPALVR</sequence>
<proteinExistence type="predicted"/>
<keyword evidence="5" id="KW-0460">Magnesium</keyword>
<keyword evidence="4" id="KW-0479">Metal-binding</keyword>
<dbReference type="Proteomes" id="UP000051790">
    <property type="component" value="Unassembled WGS sequence"/>
</dbReference>
<keyword evidence="8" id="KW-1185">Reference proteome</keyword>
<dbReference type="EC" id="4.2.1.40" evidence="3"/>
<dbReference type="PANTHER" id="PTHR48080:SF4">
    <property type="entry name" value="GLUCARATE DEHYDRATASE"/>
    <property type="match status" value="1"/>
</dbReference>
<dbReference type="InterPro" id="IPR036849">
    <property type="entry name" value="Enolase-like_C_sf"/>
</dbReference>
<dbReference type="SUPFAM" id="SSF54826">
    <property type="entry name" value="Enolase N-terminal domain-like"/>
    <property type="match status" value="1"/>
</dbReference>
<organism evidence="7 8">
    <name type="scientific">Lacticaseibacillus manihotivorans DSM 13343 = JCM 12514</name>
    <dbReference type="NCBI Taxonomy" id="1423769"/>
    <lineage>
        <taxon>Bacteria</taxon>
        <taxon>Bacillati</taxon>
        <taxon>Bacillota</taxon>
        <taxon>Bacilli</taxon>
        <taxon>Lactobacillales</taxon>
        <taxon>Lactobacillaceae</taxon>
        <taxon>Lacticaseibacillus</taxon>
    </lineage>
</organism>
<evidence type="ECO:0000256" key="1">
    <source>
        <dbReference type="ARBA" id="ARBA00001426"/>
    </source>
</evidence>
<dbReference type="AlphaFoldDB" id="A0A0R1QU77"/>
<accession>A0A0R1QU77</accession>
<evidence type="ECO:0000256" key="3">
    <source>
        <dbReference type="ARBA" id="ARBA00011973"/>
    </source>
</evidence>
<dbReference type="SMART" id="SM00922">
    <property type="entry name" value="MR_MLE"/>
    <property type="match status" value="1"/>
</dbReference>
<dbReference type="SFLD" id="SFLDS00001">
    <property type="entry name" value="Enolase"/>
    <property type="match status" value="1"/>
</dbReference>
<dbReference type="GO" id="GO:0008872">
    <property type="term" value="F:glucarate dehydratase activity"/>
    <property type="evidence" value="ECO:0007669"/>
    <property type="project" value="UniProtKB-EC"/>
</dbReference>
<dbReference type="InterPro" id="IPR013342">
    <property type="entry name" value="Mandelate_racemase_C"/>
</dbReference>
<dbReference type="SFLD" id="SFLDG00055">
    <property type="entry name" value="glucarate_dehydratase"/>
    <property type="match status" value="1"/>
</dbReference>
<evidence type="ECO:0000313" key="8">
    <source>
        <dbReference type="Proteomes" id="UP000051790"/>
    </source>
</evidence>
<dbReference type="GO" id="GO:0046872">
    <property type="term" value="F:metal ion binding"/>
    <property type="evidence" value="ECO:0007669"/>
    <property type="project" value="UniProtKB-KW"/>
</dbReference>
<dbReference type="PATRIC" id="fig|1423769.4.peg.560"/>
<dbReference type="PANTHER" id="PTHR48080">
    <property type="entry name" value="D-GALACTONATE DEHYDRATASE-RELATED"/>
    <property type="match status" value="1"/>
</dbReference>
<dbReference type="EMBL" id="AZEU01000114">
    <property type="protein sequence ID" value="KRL46074.1"/>
    <property type="molecule type" value="Genomic_DNA"/>
</dbReference>
<dbReference type="SUPFAM" id="SSF51604">
    <property type="entry name" value="Enolase C-terminal domain-like"/>
    <property type="match status" value="1"/>
</dbReference>
<evidence type="ECO:0000313" key="7">
    <source>
        <dbReference type="EMBL" id="KRL46074.1"/>
    </source>
</evidence>
<evidence type="ECO:0000256" key="4">
    <source>
        <dbReference type="ARBA" id="ARBA00022723"/>
    </source>
</evidence>
<dbReference type="Pfam" id="PF13378">
    <property type="entry name" value="MR_MLE_C"/>
    <property type="match status" value="1"/>
</dbReference>
<comment type="pathway">
    <text evidence="2">Carbohydrate acid metabolism; D-glucarate degradation; 2,5-dioxopentanoate from D-glucarate: step 1/2.</text>
</comment>
<evidence type="ECO:0000256" key="5">
    <source>
        <dbReference type="ARBA" id="ARBA00022842"/>
    </source>
</evidence>
<dbReference type="RefSeq" id="WP_056963229.1">
    <property type="nucleotide sequence ID" value="NZ_AZEU01000114.1"/>
</dbReference>
<name>A0A0R1QU77_9LACO</name>
<evidence type="ECO:0000256" key="2">
    <source>
        <dbReference type="ARBA" id="ARBA00005183"/>
    </source>
</evidence>
<comment type="caution">
    <text evidence="7">The sequence shown here is derived from an EMBL/GenBank/DDBJ whole genome shotgun (WGS) entry which is preliminary data.</text>
</comment>
<dbReference type="InterPro" id="IPR029065">
    <property type="entry name" value="Enolase_C-like"/>
</dbReference>
<evidence type="ECO:0000259" key="6">
    <source>
        <dbReference type="SMART" id="SM00922"/>
    </source>
</evidence>